<gene>
    <name evidence="2" type="ORF">A3A01_01300</name>
</gene>
<protein>
    <recommendedName>
        <fullName evidence="4">Type 4 fimbrial biogenesis protein PilX N-terminal domain-containing protein</fullName>
    </recommendedName>
</protein>
<dbReference type="EMBL" id="MFUU01000022">
    <property type="protein sequence ID" value="OGI85634.1"/>
    <property type="molecule type" value="Genomic_DNA"/>
</dbReference>
<dbReference type="Proteomes" id="UP000179352">
    <property type="component" value="Unassembled WGS sequence"/>
</dbReference>
<evidence type="ECO:0000256" key="1">
    <source>
        <dbReference type="SAM" id="Phobius"/>
    </source>
</evidence>
<name>A0A1F6WUZ0_9BACT</name>
<keyword evidence="1" id="KW-0472">Membrane</keyword>
<dbReference type="AlphaFoldDB" id="A0A1F6WUZ0"/>
<accession>A0A1F6WUZ0</accession>
<organism evidence="2 3">
    <name type="scientific">Candidatus Nomurabacteria bacterium RIFCSPLOWO2_01_FULL_39_17</name>
    <dbReference type="NCBI Taxonomy" id="1801770"/>
    <lineage>
        <taxon>Bacteria</taxon>
        <taxon>Candidatus Nomuraibacteriota</taxon>
    </lineage>
</organism>
<comment type="caution">
    <text evidence="2">The sequence shown here is derived from an EMBL/GenBank/DDBJ whole genome shotgun (WGS) entry which is preliminary data.</text>
</comment>
<reference evidence="2 3" key="1">
    <citation type="journal article" date="2016" name="Nat. Commun.">
        <title>Thousands of microbial genomes shed light on interconnected biogeochemical processes in an aquifer system.</title>
        <authorList>
            <person name="Anantharaman K."/>
            <person name="Brown C.T."/>
            <person name="Hug L.A."/>
            <person name="Sharon I."/>
            <person name="Castelle C.J."/>
            <person name="Probst A.J."/>
            <person name="Thomas B.C."/>
            <person name="Singh A."/>
            <person name="Wilkins M.J."/>
            <person name="Karaoz U."/>
            <person name="Brodie E.L."/>
            <person name="Williams K.H."/>
            <person name="Hubbard S.S."/>
            <person name="Banfield J.F."/>
        </authorList>
    </citation>
    <scope>NUCLEOTIDE SEQUENCE [LARGE SCALE GENOMIC DNA]</scope>
</reference>
<dbReference type="STRING" id="1801770.A3A01_01300"/>
<evidence type="ECO:0000313" key="3">
    <source>
        <dbReference type="Proteomes" id="UP000179352"/>
    </source>
</evidence>
<sequence length="156" mass="16496">MITINKKNGGFVLLFSVMLSSIIFAVSLGVANIALKEIKFGTSTIDTNNAFLAADMGAECALFNDRSDANSFVQNGGTGKVQCLNPSGIALSGTFPVWSFIMSGLGYEERGCAKITLDKTNSLIKLISKGYNTGGEIPGLCTPGPDSVERVLELNY</sequence>
<evidence type="ECO:0000313" key="2">
    <source>
        <dbReference type="EMBL" id="OGI85634.1"/>
    </source>
</evidence>
<evidence type="ECO:0008006" key="4">
    <source>
        <dbReference type="Google" id="ProtNLM"/>
    </source>
</evidence>
<keyword evidence="1" id="KW-0812">Transmembrane</keyword>
<proteinExistence type="predicted"/>
<feature type="transmembrane region" description="Helical" evidence="1">
    <location>
        <begin position="12"/>
        <end position="35"/>
    </location>
</feature>
<keyword evidence="1" id="KW-1133">Transmembrane helix</keyword>